<gene>
    <name evidence="2" type="ORF">GL50803_003157</name>
</gene>
<evidence type="ECO:0000313" key="2">
    <source>
        <dbReference type="EMBL" id="KAE8305524.1"/>
    </source>
</evidence>
<dbReference type="OMA" id="QVEPFPH"/>
<reference evidence="2 3" key="1">
    <citation type="journal article" date="2007" name="Science">
        <title>Genomic minimalism in the early diverging intestinal parasite Giardia lamblia.</title>
        <authorList>
            <person name="Morrison H.G."/>
            <person name="McArthur A.G."/>
            <person name="Gillin F.D."/>
            <person name="Aley S.B."/>
            <person name="Adam R.D."/>
            <person name="Olsen G.J."/>
            <person name="Best A.A."/>
            <person name="Cande W.Z."/>
            <person name="Chen F."/>
            <person name="Cipriano M.J."/>
            <person name="Davids B.J."/>
            <person name="Dawson S.C."/>
            <person name="Elmendorf H.G."/>
            <person name="Hehl A.B."/>
            <person name="Holder M.E."/>
            <person name="Huse S.M."/>
            <person name="Kim U.U."/>
            <person name="Lasek-Nesselquist E."/>
            <person name="Manning G."/>
            <person name="Nigam A."/>
            <person name="Nixon J.E."/>
            <person name="Palm D."/>
            <person name="Passamaneck N.E."/>
            <person name="Prabhu A."/>
            <person name="Reich C.I."/>
            <person name="Reiner D.S."/>
            <person name="Samuelson J."/>
            <person name="Svard S.G."/>
            <person name="Sogin M.L."/>
        </authorList>
    </citation>
    <scope>NUCLEOTIDE SEQUENCE [LARGE SCALE GENOMIC DNA]</scope>
    <source>
        <strain evidence="2 3">WB C6</strain>
    </source>
</reference>
<evidence type="ECO:0000313" key="3">
    <source>
        <dbReference type="Proteomes" id="UP000001548"/>
    </source>
</evidence>
<dbReference type="KEGG" id="gla:GL50803_003157"/>
<keyword evidence="3" id="KW-1185">Reference proteome</keyword>
<dbReference type="HOGENOM" id="CLU_398738_0_0_1"/>
<protein>
    <submittedName>
        <fullName evidence="2">Uncharacterized protein</fullName>
    </submittedName>
</protein>
<evidence type="ECO:0000256" key="1">
    <source>
        <dbReference type="SAM" id="MobiDB-lite"/>
    </source>
</evidence>
<sequence>MDYQRSRQKSPVGKKQWLSSSQRDHRASCTTASVDLRCGSQKYFDNCMSSPQISQESSGITPVPTNYHYKDCAVQRKGHQSLSGIGVMDTECCFDLPSIPASDRQNSSSEISQPYMLRSDRAQQIYKPRAIRPAAGHTAVVYGHNQSQHQEDMLPRNVYKKLTQMLQAKIAADSAYTEEDLVRLFTSLYFSNATLDKYALVKYIETMAEAFAVSDPLRIIREKNLAQGLDIFGKSIADTSIRLPSELSHESISKAADKLLLRTLTRSSNNPRTQRSSGTHSLPVSLPALPNTLSTGQKSSSSFHNHSTVQPTTCLQSPSPPSISTNQGLNTDSTLKILSLTTPVCPPLVQSKQQQQQQQSVSQIPPATLQEQFQRILEQQAIQQAQQQAQIQLLQQQLCIQQELQQQQLLEHQIYNERIRNQEYIDYLHTNRQVEPFPHLARMPTASLSLPRSTTVATSRSAGGMGVFKIPVRRRQTVNCHQLNTRANVSPDRAHVSDRRQQLLYECRSRAQELADILLSNKITDSQTANELAKVDWNQFTYSKELENDRVYDAPALPSQVDIPTGMQNSASQAPLIVVEELDKAVQNTVQEDLPDTPILLSKCRPRRAGTPLLYREGITTILSYDDEDTDPNIICKLESRGRSRLGRRHMNSDLDHHQFSVDIDVELEADSVTLDNMPTTSKRPADHPVL</sequence>
<feature type="region of interest" description="Disordered" evidence="1">
    <location>
        <begin position="265"/>
        <end position="329"/>
    </location>
</feature>
<dbReference type="VEuPathDB" id="GiardiaDB:GL50803_3157"/>
<organism evidence="2 3">
    <name type="scientific">Giardia intestinalis (strain ATCC 50803 / WB clone C6)</name>
    <name type="common">Giardia lamblia</name>
    <dbReference type="NCBI Taxonomy" id="184922"/>
    <lineage>
        <taxon>Eukaryota</taxon>
        <taxon>Metamonada</taxon>
        <taxon>Diplomonadida</taxon>
        <taxon>Hexamitidae</taxon>
        <taxon>Giardiinae</taxon>
        <taxon>Giardia</taxon>
    </lineage>
</organism>
<dbReference type="AlphaFoldDB" id="A8BSQ7"/>
<feature type="region of interest" description="Disordered" evidence="1">
    <location>
        <begin position="1"/>
        <end position="20"/>
    </location>
</feature>
<feature type="compositionally biased region" description="Polar residues" evidence="1">
    <location>
        <begin position="291"/>
        <end position="329"/>
    </location>
</feature>
<comment type="caution">
    <text evidence="2">The sequence shown here is derived from an EMBL/GenBank/DDBJ whole genome shotgun (WGS) entry which is preliminary data.</text>
</comment>
<dbReference type="RefSeq" id="XP_001705051.1">
    <property type="nucleotide sequence ID" value="XM_001704999.1"/>
</dbReference>
<dbReference type="Proteomes" id="UP000001548">
    <property type="component" value="Unassembled WGS sequence"/>
</dbReference>
<name>A8BSQ7_GIAIC</name>
<dbReference type="EMBL" id="AACB03000001">
    <property type="protein sequence ID" value="KAE8305524.1"/>
    <property type="molecule type" value="Genomic_DNA"/>
</dbReference>
<dbReference type="GeneID" id="5697932"/>
<proteinExistence type="predicted"/>
<feature type="compositionally biased region" description="Polar residues" evidence="1">
    <location>
        <begin position="265"/>
        <end position="282"/>
    </location>
</feature>
<accession>A8BSQ7</accession>